<comment type="caution">
    <text evidence="5">The sequence shown here is derived from an EMBL/GenBank/DDBJ whole genome shotgun (WGS) entry which is preliminary data.</text>
</comment>
<dbReference type="PROSITE" id="PS00070">
    <property type="entry name" value="ALDEHYDE_DEHYDR_CYS"/>
    <property type="match status" value="1"/>
</dbReference>
<comment type="similarity">
    <text evidence="3">Belongs to the aldehyde dehydrogenase family.</text>
</comment>
<dbReference type="Proteomes" id="UP001202831">
    <property type="component" value="Unassembled WGS sequence"/>
</dbReference>
<dbReference type="Gene3D" id="3.40.309.10">
    <property type="entry name" value="Aldehyde Dehydrogenase, Chain A, domain 2"/>
    <property type="match status" value="1"/>
</dbReference>
<dbReference type="InterPro" id="IPR015590">
    <property type="entry name" value="Aldehyde_DH_dom"/>
</dbReference>
<proteinExistence type="inferred from homology"/>
<keyword evidence="1 3" id="KW-0560">Oxidoreductase</keyword>
<dbReference type="InterPro" id="IPR029510">
    <property type="entry name" value="Ald_DH_CS_GLU"/>
</dbReference>
<dbReference type="InterPro" id="IPR044086">
    <property type="entry name" value="LUC3-like"/>
</dbReference>
<evidence type="ECO:0000259" key="4">
    <source>
        <dbReference type="Pfam" id="PF00171"/>
    </source>
</evidence>
<accession>A0ABT0N5A1</accession>
<feature type="active site" evidence="2">
    <location>
        <position position="246"/>
    </location>
</feature>
<dbReference type="InterPro" id="IPR016163">
    <property type="entry name" value="Ald_DH_C"/>
</dbReference>
<gene>
    <name evidence="5" type="ORF">L2725_05650</name>
</gene>
<reference evidence="5 6" key="1">
    <citation type="submission" date="2022-01" db="EMBL/GenBank/DDBJ databases">
        <title>Whole genome-based taxonomy of the Shewanellaceae.</title>
        <authorList>
            <person name="Martin-Rodriguez A.J."/>
        </authorList>
    </citation>
    <scope>NUCLEOTIDE SEQUENCE [LARGE SCALE GENOMIC DNA]</scope>
    <source>
        <strain evidence="5 6">DSM 21332</strain>
    </source>
</reference>
<dbReference type="Gene3D" id="3.40.605.10">
    <property type="entry name" value="Aldehyde Dehydrogenase, Chain A, domain 1"/>
    <property type="match status" value="1"/>
</dbReference>
<dbReference type="RefSeq" id="WP_249248082.1">
    <property type="nucleotide sequence ID" value="NZ_JAKIKT010000002.1"/>
</dbReference>
<protein>
    <submittedName>
        <fullName evidence="5">Aldehyde dehydrogenase family protein</fullName>
    </submittedName>
</protein>
<evidence type="ECO:0000256" key="3">
    <source>
        <dbReference type="RuleBase" id="RU003345"/>
    </source>
</evidence>
<dbReference type="CDD" id="cd07106">
    <property type="entry name" value="ALDH_AldA-AAD23400"/>
    <property type="match status" value="1"/>
</dbReference>
<dbReference type="PANTHER" id="PTHR11699">
    <property type="entry name" value="ALDEHYDE DEHYDROGENASE-RELATED"/>
    <property type="match status" value="1"/>
</dbReference>
<dbReference type="InterPro" id="IPR016162">
    <property type="entry name" value="Ald_DH_N"/>
</dbReference>
<evidence type="ECO:0000313" key="6">
    <source>
        <dbReference type="Proteomes" id="UP001202831"/>
    </source>
</evidence>
<dbReference type="PROSITE" id="PS00687">
    <property type="entry name" value="ALDEHYDE_DEHYDR_GLU"/>
    <property type="match status" value="1"/>
</dbReference>
<name>A0ABT0N5A1_9GAMM</name>
<evidence type="ECO:0000256" key="2">
    <source>
        <dbReference type="PROSITE-ProRule" id="PRU10007"/>
    </source>
</evidence>
<dbReference type="InterPro" id="IPR016161">
    <property type="entry name" value="Ald_DH/histidinol_DH"/>
</dbReference>
<organism evidence="5 6">
    <name type="scientific">Shewanella corallii</name>
    <dbReference type="NCBI Taxonomy" id="560080"/>
    <lineage>
        <taxon>Bacteria</taxon>
        <taxon>Pseudomonadati</taxon>
        <taxon>Pseudomonadota</taxon>
        <taxon>Gammaproteobacteria</taxon>
        <taxon>Alteromonadales</taxon>
        <taxon>Shewanellaceae</taxon>
        <taxon>Shewanella</taxon>
    </lineage>
</organism>
<feature type="domain" description="Aldehyde dehydrogenase" evidence="4">
    <location>
        <begin position="19"/>
        <end position="469"/>
    </location>
</feature>
<dbReference type="SUPFAM" id="SSF53720">
    <property type="entry name" value="ALDH-like"/>
    <property type="match status" value="1"/>
</dbReference>
<dbReference type="EMBL" id="JAKIKT010000002">
    <property type="protein sequence ID" value="MCL2913270.1"/>
    <property type="molecule type" value="Genomic_DNA"/>
</dbReference>
<dbReference type="Pfam" id="PF00171">
    <property type="entry name" value="Aldedh"/>
    <property type="match status" value="1"/>
</dbReference>
<evidence type="ECO:0000313" key="5">
    <source>
        <dbReference type="EMBL" id="MCL2913270.1"/>
    </source>
</evidence>
<evidence type="ECO:0000256" key="1">
    <source>
        <dbReference type="ARBA" id="ARBA00023002"/>
    </source>
</evidence>
<sequence>MKIVKPIINGVEVDTDVLFDVINPANEVCFAQCADSGAQHVDSAVDAAKCAFPDWSAESDERRTELLMALAEKLETHQAELINLVVQETGKPVTGLNFVGATMEVGGAIAWLKATAALKLPVDLIQDDDNARIEVHRRPLGVVASITPWNWPLMIAIWHVIPALKAGNTLVIKPSPLTPVATHRFIELANEVLPAGVLNLATGGGQTGQALISHPGVNKIVFTGSTATGKQIMATAAADLKRITLELGGNDAGIVLPDADIEAIAPKLFGACFHNNGQTCACLKRLYVHESVYDKVCEELTQIAQQIKVGDGLLPKSDLGPLQNKMQLEKVESLINDALARGAELLHGGARIEGPGYFYQPTLIGNIDDSFSLVAQEQFGPAVPIIKYQSIEEVVNIANSNDSGLGASIWSSDIVLAELLAQRMQAGSVWINDHGAIQPNAPFGGIKQSGIGVEFGLYGLEEYTWLQTVKLSK</sequence>
<dbReference type="InterPro" id="IPR016160">
    <property type="entry name" value="Ald_DH_CS_CYS"/>
</dbReference>
<keyword evidence="6" id="KW-1185">Reference proteome</keyword>